<comment type="caution">
    <text evidence="8">The sequence shown here is derived from an EMBL/GenBank/DDBJ whole genome shotgun (WGS) entry which is preliminary data.</text>
</comment>
<sequence length="123" mass="14588">METRYVIVEKEAFTVMWACKMFSDYIMGLKTAIELDHKQLASLFDEEELDLMPLRIQRPFRDLMMFAYEMIFVQGKKIDNSKHTFKGLPTKQDGNPIGQQVHLELMHDECGRICRYCYEGWPQ</sequence>
<dbReference type="InterPro" id="IPR041373">
    <property type="entry name" value="RT_RNaseH"/>
</dbReference>
<keyword evidence="1" id="KW-0808">Transferase</keyword>
<dbReference type="EMBL" id="BFAA01004440">
    <property type="protein sequence ID" value="GCB68080.1"/>
    <property type="molecule type" value="Genomic_DNA"/>
</dbReference>
<keyword evidence="2" id="KW-0548">Nucleotidyltransferase</keyword>
<dbReference type="STRING" id="75743.A0A401P4Q9"/>
<dbReference type="InterPro" id="IPR043502">
    <property type="entry name" value="DNA/RNA_pol_sf"/>
</dbReference>
<evidence type="ECO:0000256" key="5">
    <source>
        <dbReference type="ARBA" id="ARBA00022801"/>
    </source>
</evidence>
<feature type="domain" description="Reverse transcriptase RNase H-like" evidence="7">
    <location>
        <begin position="2"/>
        <end position="58"/>
    </location>
</feature>
<dbReference type="AlphaFoldDB" id="A0A401P4Q9"/>
<evidence type="ECO:0000256" key="1">
    <source>
        <dbReference type="ARBA" id="ARBA00022679"/>
    </source>
</evidence>
<keyword evidence="9" id="KW-1185">Reference proteome</keyword>
<evidence type="ECO:0000256" key="2">
    <source>
        <dbReference type="ARBA" id="ARBA00022695"/>
    </source>
</evidence>
<dbReference type="GO" id="GO:0003964">
    <property type="term" value="F:RNA-directed DNA polymerase activity"/>
    <property type="evidence" value="ECO:0007669"/>
    <property type="project" value="UniProtKB-KW"/>
</dbReference>
<proteinExistence type="predicted"/>
<dbReference type="OrthoDB" id="10058156at2759"/>
<name>A0A401P4Q9_SCYTO</name>
<evidence type="ECO:0000256" key="6">
    <source>
        <dbReference type="ARBA" id="ARBA00022918"/>
    </source>
</evidence>
<evidence type="ECO:0000256" key="3">
    <source>
        <dbReference type="ARBA" id="ARBA00022722"/>
    </source>
</evidence>
<organism evidence="8 9">
    <name type="scientific">Scyliorhinus torazame</name>
    <name type="common">Cloudy catshark</name>
    <name type="synonym">Catulus torazame</name>
    <dbReference type="NCBI Taxonomy" id="75743"/>
    <lineage>
        <taxon>Eukaryota</taxon>
        <taxon>Metazoa</taxon>
        <taxon>Chordata</taxon>
        <taxon>Craniata</taxon>
        <taxon>Vertebrata</taxon>
        <taxon>Chondrichthyes</taxon>
        <taxon>Elasmobranchii</taxon>
        <taxon>Galeomorphii</taxon>
        <taxon>Galeoidea</taxon>
        <taxon>Carcharhiniformes</taxon>
        <taxon>Scyliorhinidae</taxon>
        <taxon>Scyliorhinus</taxon>
    </lineage>
</organism>
<keyword evidence="5" id="KW-0378">Hydrolase</keyword>
<keyword evidence="4" id="KW-0255">Endonuclease</keyword>
<evidence type="ECO:0000256" key="4">
    <source>
        <dbReference type="ARBA" id="ARBA00022759"/>
    </source>
</evidence>
<protein>
    <recommendedName>
        <fullName evidence="7">Reverse transcriptase RNase H-like domain-containing protein</fullName>
    </recommendedName>
</protein>
<dbReference type="GO" id="GO:0016787">
    <property type="term" value="F:hydrolase activity"/>
    <property type="evidence" value="ECO:0007669"/>
    <property type="project" value="UniProtKB-KW"/>
</dbReference>
<accession>A0A401P4Q9</accession>
<dbReference type="GO" id="GO:0004519">
    <property type="term" value="F:endonuclease activity"/>
    <property type="evidence" value="ECO:0007669"/>
    <property type="project" value="UniProtKB-KW"/>
</dbReference>
<reference evidence="8 9" key="1">
    <citation type="journal article" date="2018" name="Nat. Ecol. Evol.">
        <title>Shark genomes provide insights into elasmobranch evolution and the origin of vertebrates.</title>
        <authorList>
            <person name="Hara Y"/>
            <person name="Yamaguchi K"/>
            <person name="Onimaru K"/>
            <person name="Kadota M"/>
            <person name="Koyanagi M"/>
            <person name="Keeley SD"/>
            <person name="Tatsumi K"/>
            <person name="Tanaka K"/>
            <person name="Motone F"/>
            <person name="Kageyama Y"/>
            <person name="Nozu R"/>
            <person name="Adachi N"/>
            <person name="Nishimura O"/>
            <person name="Nakagawa R"/>
            <person name="Tanegashima C"/>
            <person name="Kiyatake I"/>
            <person name="Matsumoto R"/>
            <person name="Murakumo K"/>
            <person name="Nishida K"/>
            <person name="Terakita A"/>
            <person name="Kuratani S"/>
            <person name="Sato K"/>
            <person name="Hyodo S Kuraku.S."/>
        </authorList>
    </citation>
    <scope>NUCLEOTIDE SEQUENCE [LARGE SCALE GENOMIC DNA]</scope>
</reference>
<dbReference type="Pfam" id="PF17917">
    <property type="entry name" value="RT_RNaseH"/>
    <property type="match status" value="1"/>
</dbReference>
<keyword evidence="6" id="KW-0695">RNA-directed DNA polymerase</keyword>
<gene>
    <name evidence="8" type="ORF">scyTo_0010345</name>
</gene>
<evidence type="ECO:0000259" key="7">
    <source>
        <dbReference type="Pfam" id="PF17917"/>
    </source>
</evidence>
<dbReference type="SUPFAM" id="SSF56672">
    <property type="entry name" value="DNA/RNA polymerases"/>
    <property type="match status" value="1"/>
</dbReference>
<evidence type="ECO:0000313" key="8">
    <source>
        <dbReference type="EMBL" id="GCB68080.1"/>
    </source>
</evidence>
<keyword evidence="3" id="KW-0540">Nuclease</keyword>
<dbReference type="Proteomes" id="UP000288216">
    <property type="component" value="Unassembled WGS sequence"/>
</dbReference>
<evidence type="ECO:0000313" key="9">
    <source>
        <dbReference type="Proteomes" id="UP000288216"/>
    </source>
</evidence>